<accession>A0AA97M2R6</accession>
<keyword evidence="2" id="KW-0472">Membrane</keyword>
<evidence type="ECO:0000256" key="1">
    <source>
        <dbReference type="SAM" id="MobiDB-lite"/>
    </source>
</evidence>
<feature type="transmembrane region" description="Helical" evidence="2">
    <location>
        <begin position="82"/>
        <end position="105"/>
    </location>
</feature>
<evidence type="ECO:0000313" key="4">
    <source>
        <dbReference type="Proteomes" id="UP000265719"/>
    </source>
</evidence>
<name>A0AA97M2R6_9ACTN</name>
<keyword evidence="2" id="KW-1133">Transmembrane helix</keyword>
<feature type="transmembrane region" description="Helical" evidence="2">
    <location>
        <begin position="168"/>
        <end position="188"/>
    </location>
</feature>
<dbReference type="RefSeq" id="WP_084012875.1">
    <property type="nucleotide sequence ID" value="NZ_CP063196.1"/>
</dbReference>
<organism evidence="3 4">
    <name type="scientific">Thermobifida halotolerans</name>
    <dbReference type="NCBI Taxonomy" id="483545"/>
    <lineage>
        <taxon>Bacteria</taxon>
        <taxon>Bacillati</taxon>
        <taxon>Actinomycetota</taxon>
        <taxon>Actinomycetes</taxon>
        <taxon>Streptosporangiales</taxon>
        <taxon>Nocardiopsidaceae</taxon>
        <taxon>Thermobifida</taxon>
    </lineage>
</organism>
<dbReference type="Proteomes" id="UP000265719">
    <property type="component" value="Chromosome"/>
</dbReference>
<keyword evidence="4" id="KW-1185">Reference proteome</keyword>
<dbReference type="Pfam" id="PF14329">
    <property type="entry name" value="DUF4386"/>
    <property type="match status" value="1"/>
</dbReference>
<feature type="transmembrane region" description="Helical" evidence="2">
    <location>
        <begin position="200"/>
        <end position="221"/>
    </location>
</feature>
<feature type="transmembrane region" description="Helical" evidence="2">
    <location>
        <begin position="112"/>
        <end position="131"/>
    </location>
</feature>
<dbReference type="AlphaFoldDB" id="A0AA97M2R6"/>
<dbReference type="KEGG" id="thao:NI17_015465"/>
<feature type="transmembrane region" description="Helical" evidence="2">
    <location>
        <begin position="227"/>
        <end position="247"/>
    </location>
</feature>
<evidence type="ECO:0000256" key="2">
    <source>
        <dbReference type="SAM" id="Phobius"/>
    </source>
</evidence>
<gene>
    <name evidence="3" type="ORF">NI17_015465</name>
</gene>
<feature type="region of interest" description="Disordered" evidence="1">
    <location>
        <begin position="1"/>
        <end position="27"/>
    </location>
</feature>
<feature type="transmembrane region" description="Helical" evidence="2">
    <location>
        <begin position="36"/>
        <end position="62"/>
    </location>
</feature>
<dbReference type="EMBL" id="CP063196">
    <property type="protein sequence ID" value="UOE18235.1"/>
    <property type="molecule type" value="Genomic_DNA"/>
</dbReference>
<keyword evidence="2" id="KW-0812">Transmembrane</keyword>
<dbReference type="InterPro" id="IPR025495">
    <property type="entry name" value="DUF4386"/>
</dbReference>
<protein>
    <submittedName>
        <fullName evidence="3">DUF4386 domain-containing protein</fullName>
    </submittedName>
</protein>
<sequence>MGTTERTTEHAAPATGTPPRDGTGADTNRSIRRAGVVAGIALLLMAPLAGYVNFAALEALVVPGDPAGTAAGIAASEGLFRFGVFGLYVVIVLDVIVAAALYRVFSPVSERVSLLAAVLRIAFTAAFLVAISELVSVPRLLDEQYLAILGADQAHAQALLRIDAFGDAWDAALILCGLHLMVVGYLAYRSDFVSSGPVTRVLGVLLVVAGVGYVADSLAAVLSGGSAFEVTTVTFLGELLLAFWLVIRGPRLAVREHPRAR</sequence>
<reference evidence="3" key="1">
    <citation type="submission" date="2020-10" db="EMBL/GenBank/DDBJ databases">
        <title>De novo genome project of the cellulose decomposer Thermobifida halotolerans type strain.</title>
        <authorList>
            <person name="Nagy I."/>
            <person name="Horvath B."/>
            <person name="Kukolya J."/>
            <person name="Nagy I."/>
            <person name="Orsini M."/>
        </authorList>
    </citation>
    <scope>NUCLEOTIDE SEQUENCE</scope>
    <source>
        <strain evidence="3">DSM 44931</strain>
    </source>
</reference>
<proteinExistence type="predicted"/>
<evidence type="ECO:0000313" key="3">
    <source>
        <dbReference type="EMBL" id="UOE18235.1"/>
    </source>
</evidence>